<name>A0ABS3EU63_9FLAO</name>
<dbReference type="PROSITE" id="PS51257">
    <property type="entry name" value="PROKAR_LIPOPROTEIN"/>
    <property type="match status" value="1"/>
</dbReference>
<dbReference type="EMBL" id="JAFLND010000001">
    <property type="protein sequence ID" value="MBO0329793.1"/>
    <property type="molecule type" value="Genomic_DNA"/>
</dbReference>
<comment type="caution">
    <text evidence="1">The sequence shown here is derived from an EMBL/GenBank/DDBJ whole genome shotgun (WGS) entry which is preliminary data.</text>
</comment>
<reference evidence="1 2" key="1">
    <citation type="submission" date="2021-03" db="EMBL/GenBank/DDBJ databases">
        <title>Muricauda sp. CAU 1631 isolated from Incheon.</title>
        <authorList>
            <person name="Kim W."/>
        </authorList>
    </citation>
    <scope>NUCLEOTIDE SEQUENCE [LARGE SCALE GENOMIC DNA]</scope>
    <source>
        <strain evidence="1 2">CAU 1631</strain>
    </source>
</reference>
<sequence length="203" mass="22950">MRLNIMVTPLICLMLLLSLYGCNSSTRSNKNPFNAHATLEQMDKLLAELQDIDTIDCKNLDEIVTINEDMRGIVENIRTIDEFDRLVEAYQAKEHQITFSFSEDKQMGVFSWYTKMDCLGHVIKNIALFKSKDKVTASSLYGKSLIFNSIGSVQKDNGNVVYLLNGDRVSEEPTILGYTITNGYLVESTMPVAEKTYVNNLLN</sequence>
<dbReference type="Proteomes" id="UP000664163">
    <property type="component" value="Unassembled WGS sequence"/>
</dbReference>
<keyword evidence="2" id="KW-1185">Reference proteome</keyword>
<proteinExistence type="predicted"/>
<gene>
    <name evidence="1" type="ORF">J0X13_04495</name>
</gene>
<protein>
    <submittedName>
        <fullName evidence="1">Uncharacterized protein</fullName>
    </submittedName>
</protein>
<evidence type="ECO:0000313" key="1">
    <source>
        <dbReference type="EMBL" id="MBO0329793.1"/>
    </source>
</evidence>
<accession>A0ABS3EU63</accession>
<organism evidence="1 2">
    <name type="scientific">[Muricauda] lutisoli</name>
    <dbReference type="NCBI Taxonomy" id="2816035"/>
    <lineage>
        <taxon>Bacteria</taxon>
        <taxon>Pseudomonadati</taxon>
        <taxon>Bacteroidota</taxon>
        <taxon>Flavobacteriia</taxon>
        <taxon>Flavobacteriales</taxon>
        <taxon>Flavobacteriaceae</taxon>
        <taxon>Allomuricauda</taxon>
    </lineage>
</organism>
<evidence type="ECO:0000313" key="2">
    <source>
        <dbReference type="Proteomes" id="UP000664163"/>
    </source>
</evidence>
<dbReference type="RefSeq" id="WP_207070250.1">
    <property type="nucleotide sequence ID" value="NZ_JAFLND010000001.1"/>
</dbReference>